<dbReference type="Proteomes" id="UP001472677">
    <property type="component" value="Unassembled WGS sequence"/>
</dbReference>
<accession>A0ABR2FE26</accession>
<reference evidence="1 2" key="1">
    <citation type="journal article" date="2024" name="G3 (Bethesda)">
        <title>Genome assembly of Hibiscus sabdariffa L. provides insights into metabolisms of medicinal natural products.</title>
        <authorList>
            <person name="Kim T."/>
        </authorList>
    </citation>
    <scope>NUCLEOTIDE SEQUENCE [LARGE SCALE GENOMIC DNA]</scope>
    <source>
        <strain evidence="1">TK-2024</strain>
        <tissue evidence="1">Old leaves</tissue>
    </source>
</reference>
<gene>
    <name evidence="1" type="ORF">V6N12_069512</name>
</gene>
<sequence length="301" mass="33842">MKLRKLRVWISLEGLPLEAWNEYVLSFMGSRWGDVIRLDQDTVERNRFDVARILIGVKCLSTIPPFLPIVLNGEKFCLKVSIAAFEDERCWIDNKKMNGFAESSPESLCDSPGRSCMGKELYDDFKVLENVEKTIAFNTKRDKSGSSSSRARLEYSNNISRVVFPIQHDLGPDFWPEGNNRPAKEVGVPSRVGIIDSETSNGRDQLFEVCVEGGSDSNELSGHSVSIEPVFYLVSGLYSVKLIPLYKGNLFSGICSKFNNRYQWMVVSPFHCKIHSSGKENVVHLPEGVRGKNLSKHAAKN</sequence>
<organism evidence="1 2">
    <name type="scientific">Hibiscus sabdariffa</name>
    <name type="common">roselle</name>
    <dbReference type="NCBI Taxonomy" id="183260"/>
    <lineage>
        <taxon>Eukaryota</taxon>
        <taxon>Viridiplantae</taxon>
        <taxon>Streptophyta</taxon>
        <taxon>Embryophyta</taxon>
        <taxon>Tracheophyta</taxon>
        <taxon>Spermatophyta</taxon>
        <taxon>Magnoliopsida</taxon>
        <taxon>eudicotyledons</taxon>
        <taxon>Gunneridae</taxon>
        <taxon>Pentapetalae</taxon>
        <taxon>rosids</taxon>
        <taxon>malvids</taxon>
        <taxon>Malvales</taxon>
        <taxon>Malvaceae</taxon>
        <taxon>Malvoideae</taxon>
        <taxon>Hibiscus</taxon>
    </lineage>
</organism>
<dbReference type="PANTHER" id="PTHR34427">
    <property type="entry name" value="DUF4283 DOMAIN PROTEIN"/>
    <property type="match status" value="1"/>
</dbReference>
<evidence type="ECO:0008006" key="3">
    <source>
        <dbReference type="Google" id="ProtNLM"/>
    </source>
</evidence>
<dbReference type="EMBL" id="JBBPBM010000006">
    <property type="protein sequence ID" value="KAK8579183.1"/>
    <property type="molecule type" value="Genomic_DNA"/>
</dbReference>
<evidence type="ECO:0000313" key="2">
    <source>
        <dbReference type="Proteomes" id="UP001472677"/>
    </source>
</evidence>
<keyword evidence="2" id="KW-1185">Reference proteome</keyword>
<protein>
    <recommendedName>
        <fullName evidence="3">DUF4283 domain-containing protein</fullName>
    </recommendedName>
</protein>
<evidence type="ECO:0000313" key="1">
    <source>
        <dbReference type="EMBL" id="KAK8579183.1"/>
    </source>
</evidence>
<dbReference type="PANTHER" id="PTHR34427:SF5">
    <property type="entry name" value="DUF4283 DOMAIN-CONTAINING PROTEIN"/>
    <property type="match status" value="1"/>
</dbReference>
<proteinExistence type="predicted"/>
<name>A0ABR2FE26_9ROSI</name>
<comment type="caution">
    <text evidence="1">The sequence shown here is derived from an EMBL/GenBank/DDBJ whole genome shotgun (WGS) entry which is preliminary data.</text>
</comment>